<keyword evidence="3" id="KW-1185">Reference proteome</keyword>
<reference evidence="2" key="1">
    <citation type="journal article" date="2020" name="Nat. Commun.">
        <title>Large-scale genome sequencing of mycorrhizal fungi provides insights into the early evolution of symbiotic traits.</title>
        <authorList>
            <person name="Miyauchi S."/>
            <person name="Kiss E."/>
            <person name="Kuo A."/>
            <person name="Drula E."/>
            <person name="Kohler A."/>
            <person name="Sanchez-Garcia M."/>
            <person name="Morin E."/>
            <person name="Andreopoulos B."/>
            <person name="Barry K.W."/>
            <person name="Bonito G."/>
            <person name="Buee M."/>
            <person name="Carver A."/>
            <person name="Chen C."/>
            <person name="Cichocki N."/>
            <person name="Clum A."/>
            <person name="Culley D."/>
            <person name="Crous P.W."/>
            <person name="Fauchery L."/>
            <person name="Girlanda M."/>
            <person name="Hayes R.D."/>
            <person name="Keri Z."/>
            <person name="LaButti K."/>
            <person name="Lipzen A."/>
            <person name="Lombard V."/>
            <person name="Magnuson J."/>
            <person name="Maillard F."/>
            <person name="Murat C."/>
            <person name="Nolan M."/>
            <person name="Ohm R.A."/>
            <person name="Pangilinan J."/>
            <person name="Pereira M.F."/>
            <person name="Perotto S."/>
            <person name="Peter M."/>
            <person name="Pfister S."/>
            <person name="Riley R."/>
            <person name="Sitrit Y."/>
            <person name="Stielow J.B."/>
            <person name="Szollosi G."/>
            <person name="Zifcakova L."/>
            <person name="Stursova M."/>
            <person name="Spatafora J.W."/>
            <person name="Tedersoo L."/>
            <person name="Vaario L.M."/>
            <person name="Yamada A."/>
            <person name="Yan M."/>
            <person name="Wang P."/>
            <person name="Xu J."/>
            <person name="Bruns T."/>
            <person name="Baldrian P."/>
            <person name="Vilgalys R."/>
            <person name="Dunand C."/>
            <person name="Henrissat B."/>
            <person name="Grigoriev I.V."/>
            <person name="Hibbett D."/>
            <person name="Nagy L.G."/>
            <person name="Martin F.M."/>
        </authorList>
    </citation>
    <scope>NUCLEOTIDE SEQUENCE</scope>
    <source>
        <strain evidence="2">UP504</strain>
    </source>
</reference>
<proteinExistence type="predicted"/>
<accession>A0A9P6B1Y3</accession>
<feature type="non-terminal residue" evidence="2">
    <location>
        <position position="1"/>
    </location>
</feature>
<dbReference type="EMBL" id="MU128949">
    <property type="protein sequence ID" value="KAF9515505.1"/>
    <property type="molecule type" value="Genomic_DNA"/>
</dbReference>
<gene>
    <name evidence="2" type="ORF">BS47DRAFT_1341858</name>
</gene>
<sequence>SPKGKGVVVQAVCGCILCAQITAFQHPHSQGVLTIFGLTVPHLLLPSHSISLISCPTWAFMGLALIDSED</sequence>
<evidence type="ECO:0000313" key="2">
    <source>
        <dbReference type="EMBL" id="KAF9515505.1"/>
    </source>
</evidence>
<dbReference type="Proteomes" id="UP000886523">
    <property type="component" value="Unassembled WGS sequence"/>
</dbReference>
<dbReference type="AlphaFoldDB" id="A0A9P6B1Y3"/>
<evidence type="ECO:0000313" key="3">
    <source>
        <dbReference type="Proteomes" id="UP000886523"/>
    </source>
</evidence>
<keyword evidence="1" id="KW-0812">Transmembrane</keyword>
<comment type="caution">
    <text evidence="2">The sequence shown here is derived from an EMBL/GenBank/DDBJ whole genome shotgun (WGS) entry which is preliminary data.</text>
</comment>
<organism evidence="2 3">
    <name type="scientific">Hydnum rufescens UP504</name>
    <dbReference type="NCBI Taxonomy" id="1448309"/>
    <lineage>
        <taxon>Eukaryota</taxon>
        <taxon>Fungi</taxon>
        <taxon>Dikarya</taxon>
        <taxon>Basidiomycota</taxon>
        <taxon>Agaricomycotina</taxon>
        <taxon>Agaricomycetes</taxon>
        <taxon>Cantharellales</taxon>
        <taxon>Hydnaceae</taxon>
        <taxon>Hydnum</taxon>
    </lineage>
</organism>
<keyword evidence="1" id="KW-1133">Transmembrane helix</keyword>
<protein>
    <submittedName>
        <fullName evidence="2">Uncharacterized protein</fullName>
    </submittedName>
</protein>
<evidence type="ECO:0000256" key="1">
    <source>
        <dbReference type="SAM" id="Phobius"/>
    </source>
</evidence>
<feature type="transmembrane region" description="Helical" evidence="1">
    <location>
        <begin position="47"/>
        <end position="66"/>
    </location>
</feature>
<name>A0A9P6B1Y3_9AGAM</name>
<keyword evidence="1" id="KW-0472">Membrane</keyword>